<proteinExistence type="predicted"/>
<protein>
    <submittedName>
        <fullName evidence="4">Uncharacterized protein</fullName>
    </submittedName>
</protein>
<name>A5B846_VITVI</name>
<evidence type="ECO:0000256" key="2">
    <source>
        <dbReference type="SAM" id="MobiDB-lite"/>
    </source>
</evidence>
<keyword evidence="1" id="KW-0175">Coiled coil</keyword>
<dbReference type="AlphaFoldDB" id="A5B846"/>
<evidence type="ECO:0000256" key="1">
    <source>
        <dbReference type="SAM" id="Coils"/>
    </source>
</evidence>
<dbReference type="EMBL" id="AM450029">
    <property type="protein sequence ID" value="CAN82953.1"/>
    <property type="molecule type" value="Genomic_DNA"/>
</dbReference>
<organism evidence="4">
    <name type="scientific">Vitis vinifera</name>
    <name type="common">Grape</name>
    <dbReference type="NCBI Taxonomy" id="29760"/>
    <lineage>
        <taxon>Eukaryota</taxon>
        <taxon>Viridiplantae</taxon>
        <taxon>Streptophyta</taxon>
        <taxon>Embryophyta</taxon>
        <taxon>Tracheophyta</taxon>
        <taxon>Spermatophyta</taxon>
        <taxon>Magnoliopsida</taxon>
        <taxon>eudicotyledons</taxon>
        <taxon>Gunneridae</taxon>
        <taxon>Pentapetalae</taxon>
        <taxon>rosids</taxon>
        <taxon>Vitales</taxon>
        <taxon>Vitaceae</taxon>
        <taxon>Viteae</taxon>
        <taxon>Vitis</taxon>
    </lineage>
</organism>
<reference evidence="4" key="1">
    <citation type="journal article" date="2007" name="PLoS ONE">
        <title>The first genome sequence of an elite grapevine cultivar (Pinot noir Vitis vinifera L.): coping with a highly heterozygous genome.</title>
        <authorList>
            <person name="Velasco R."/>
            <person name="Zharkikh A."/>
            <person name="Troggio M."/>
            <person name="Cartwright D.A."/>
            <person name="Cestaro A."/>
            <person name="Pruss D."/>
            <person name="Pindo M."/>
            <person name="FitzGerald L.M."/>
            <person name="Vezzulli S."/>
            <person name="Reid J."/>
            <person name="Malacarne G."/>
            <person name="Iliev D."/>
            <person name="Coppola G."/>
            <person name="Wardell B."/>
            <person name="Micheletti D."/>
            <person name="Macalma T."/>
            <person name="Facci M."/>
            <person name="Mitchell J.T."/>
            <person name="Perazzolli M."/>
            <person name="Eldredge G."/>
            <person name="Gatto P."/>
            <person name="Oyzerski R."/>
            <person name="Moretto M."/>
            <person name="Gutin N."/>
            <person name="Stefanini M."/>
            <person name="Chen Y."/>
            <person name="Segala C."/>
            <person name="Davenport C."/>
            <person name="Dematte L."/>
            <person name="Mraz A."/>
            <person name="Battilana J."/>
            <person name="Stormo K."/>
            <person name="Costa F."/>
            <person name="Tao Q."/>
            <person name="Si-Ammour A."/>
            <person name="Harkins T."/>
            <person name="Lackey A."/>
            <person name="Perbost C."/>
            <person name="Taillon B."/>
            <person name="Stella A."/>
            <person name="Solovyev V."/>
            <person name="Fawcett J.A."/>
            <person name="Sterck L."/>
            <person name="Vandepoele K."/>
            <person name="Grando S.M."/>
            <person name="Toppo S."/>
            <person name="Moser C."/>
            <person name="Lanchbury J."/>
            <person name="Bogden R."/>
            <person name="Skolnick M."/>
            <person name="Sgaramella V."/>
            <person name="Bhatnagar S.K."/>
            <person name="Fontana P."/>
            <person name="Gutin A."/>
            <person name="Van de Peer Y."/>
            <person name="Salamini F."/>
            <person name="Viola R."/>
        </authorList>
    </citation>
    <scope>NUCLEOTIDE SEQUENCE</scope>
</reference>
<feature type="region of interest" description="Disordered" evidence="2">
    <location>
        <begin position="50"/>
        <end position="88"/>
    </location>
</feature>
<gene>
    <name evidence="4" type="ORF">VITISV_027319</name>
</gene>
<evidence type="ECO:0000256" key="3">
    <source>
        <dbReference type="SAM" id="Phobius"/>
    </source>
</evidence>
<keyword evidence="3" id="KW-0472">Membrane</keyword>
<feature type="coiled-coil region" evidence="1">
    <location>
        <begin position="90"/>
        <end position="117"/>
    </location>
</feature>
<accession>A5B846</accession>
<feature type="compositionally biased region" description="Polar residues" evidence="2">
    <location>
        <begin position="50"/>
        <end position="61"/>
    </location>
</feature>
<keyword evidence="3" id="KW-0812">Transmembrane</keyword>
<sequence>MATSSPTRFVIFPAILFLIVLIPLYLSPINRNQSILLHLLPTHSNLSETTHQTLQTSSSPSLWPKNDSADGVPSTSSDGARTTNEIRKRLREKMSHLERIEEGLARARAEIRRAIRTRNYTSEKDEAFIPRGDVYRNPYAFHQLSSKLIHSIEEE</sequence>
<feature type="transmembrane region" description="Helical" evidence="3">
    <location>
        <begin position="6"/>
        <end position="26"/>
    </location>
</feature>
<feature type="compositionally biased region" description="Polar residues" evidence="2">
    <location>
        <begin position="73"/>
        <end position="83"/>
    </location>
</feature>
<keyword evidence="3" id="KW-1133">Transmembrane helix</keyword>
<evidence type="ECO:0000313" key="4">
    <source>
        <dbReference type="EMBL" id="CAN82953.1"/>
    </source>
</evidence>